<evidence type="ECO:0000313" key="1">
    <source>
        <dbReference type="EMBL" id="AUV61722.1"/>
    </source>
</evidence>
<dbReference type="GO" id="GO:0016874">
    <property type="term" value="F:ligase activity"/>
    <property type="evidence" value="ECO:0007669"/>
    <property type="project" value="UniProtKB-KW"/>
</dbReference>
<reference evidence="2" key="1">
    <citation type="submission" date="2018-01" db="EMBL/GenBank/DDBJ databases">
        <title>Pseudomonas phages infecting Pseudomonas sp. isolated from Prunus avium.</title>
        <authorList>
            <person name="Colberg O."/>
            <person name="Carstens A.B."/>
            <person name="Kot W."/>
            <person name="Hansen L.H."/>
        </authorList>
    </citation>
    <scope>NUCLEOTIDE SEQUENCE [LARGE SCALE GENOMIC DNA]</scope>
</reference>
<evidence type="ECO:0000313" key="2">
    <source>
        <dbReference type="Proteomes" id="UP000241183"/>
    </source>
</evidence>
<accession>A0A2K9VHH0</accession>
<sequence>MTFLSVACPIIIVILSLCLWACYNTSKPLREKAREEAQREIDKAAAEAKRIAQGVRDAEVAAGVELALRVLFNEAREYDVRTEERRKEDRHRYGYKPPVFNRETREVFHKALRVGALEERVDRIEEGNKVRRDQHRKIAQQVESIQEALKPYA</sequence>
<keyword evidence="1" id="KW-0436">Ligase</keyword>
<name>A0A2K9VHH0_9CAUD</name>
<proteinExistence type="predicted"/>
<gene>
    <name evidence="1" type="ORF">PsPhHenninger_gp25</name>
</gene>
<protein>
    <submittedName>
        <fullName evidence="1">DNA ligase</fullName>
    </submittedName>
</protein>
<dbReference type="Proteomes" id="UP000241183">
    <property type="component" value="Segment"/>
</dbReference>
<dbReference type="EMBL" id="MG775258">
    <property type="protein sequence ID" value="AUV61722.1"/>
    <property type="molecule type" value="Genomic_DNA"/>
</dbReference>
<organism evidence="1 2">
    <name type="scientific">Pseudomonas phage Henninger</name>
    <dbReference type="NCBI Taxonomy" id="2079287"/>
    <lineage>
        <taxon>Viruses</taxon>
        <taxon>Duplodnaviria</taxon>
        <taxon>Heunggongvirae</taxon>
        <taxon>Uroviricota</taxon>
        <taxon>Caudoviricetes</taxon>
        <taxon>Autographivirales</taxon>
        <taxon>Autotranscriptaviridae</taxon>
        <taxon>Studiervirinae</taxon>
        <taxon>Hennigervirus</taxon>
        <taxon>Hennigervirus henninger</taxon>
        <taxon>Ghunavirus henninger</taxon>
    </lineage>
</organism>
<keyword evidence="2" id="KW-1185">Reference proteome</keyword>